<evidence type="ECO:0000256" key="2">
    <source>
        <dbReference type="ARBA" id="ARBA00022630"/>
    </source>
</evidence>
<evidence type="ECO:0000313" key="7">
    <source>
        <dbReference type="Proteomes" id="UP000830055"/>
    </source>
</evidence>
<evidence type="ECO:0000259" key="5">
    <source>
        <dbReference type="Pfam" id="PF07992"/>
    </source>
</evidence>
<gene>
    <name evidence="6" type="ORF">DPPLL_31080</name>
</gene>
<evidence type="ECO:0000313" key="6">
    <source>
        <dbReference type="EMBL" id="BDD88743.1"/>
    </source>
</evidence>
<dbReference type="InterPro" id="IPR051169">
    <property type="entry name" value="NADH-Q_oxidoreductase"/>
</dbReference>
<accession>A0ABM7WCS6</accession>
<dbReference type="Pfam" id="PF07992">
    <property type="entry name" value="Pyr_redox_2"/>
    <property type="match status" value="1"/>
</dbReference>
<keyword evidence="7" id="KW-1185">Reference proteome</keyword>
<dbReference type="PRINTS" id="PR00411">
    <property type="entry name" value="PNDRDTASEI"/>
</dbReference>
<evidence type="ECO:0000256" key="1">
    <source>
        <dbReference type="ARBA" id="ARBA00001974"/>
    </source>
</evidence>
<dbReference type="Gene3D" id="3.50.50.100">
    <property type="match status" value="1"/>
</dbReference>
<dbReference type="PANTHER" id="PTHR42913">
    <property type="entry name" value="APOPTOSIS-INDUCING FACTOR 1"/>
    <property type="match status" value="1"/>
</dbReference>
<protein>
    <submittedName>
        <fullName evidence="6">Pyridine nucleotide-disulfide oxidoreductase</fullName>
    </submittedName>
</protein>
<dbReference type="InterPro" id="IPR036188">
    <property type="entry name" value="FAD/NAD-bd_sf"/>
</dbReference>
<dbReference type="SUPFAM" id="SSF51905">
    <property type="entry name" value="FAD/NAD(P)-binding domain"/>
    <property type="match status" value="2"/>
</dbReference>
<keyword evidence="3" id="KW-0274">FAD</keyword>
<reference evidence="6 7" key="1">
    <citation type="submission" date="2022-01" db="EMBL/GenBank/DDBJ databases">
        <title>Desulfofustis limnae sp. nov., a novel mesophilic sulfate-reducing bacterium isolated from marsh soil.</title>
        <authorList>
            <person name="Watanabe M."/>
            <person name="Takahashi A."/>
            <person name="Kojima H."/>
            <person name="Fukui M."/>
        </authorList>
    </citation>
    <scope>NUCLEOTIDE SEQUENCE [LARGE SCALE GENOMIC DNA]</scope>
    <source>
        <strain evidence="6 7">PPLL</strain>
    </source>
</reference>
<keyword evidence="2" id="KW-0285">Flavoprotein</keyword>
<keyword evidence="4" id="KW-0560">Oxidoreductase</keyword>
<proteinExistence type="predicted"/>
<name>A0ABM7WCS6_9BACT</name>
<feature type="domain" description="FAD/NAD(P)-binding" evidence="5">
    <location>
        <begin position="4"/>
        <end position="283"/>
    </location>
</feature>
<evidence type="ECO:0000256" key="3">
    <source>
        <dbReference type="ARBA" id="ARBA00022827"/>
    </source>
</evidence>
<dbReference type="EMBL" id="AP025516">
    <property type="protein sequence ID" value="BDD88743.1"/>
    <property type="molecule type" value="Genomic_DNA"/>
</dbReference>
<comment type="cofactor">
    <cofactor evidence="1">
        <name>FAD</name>
        <dbReference type="ChEBI" id="CHEBI:57692"/>
    </cofactor>
</comment>
<sequence length="370" mass="40199">MNKHLVIAGGGHAHLTALSRIGAFVGAGYRVTVIGPSDYHYYSGMGPGMLGGFYRPEEIRFATRRLTEKLGGRFVRAAVTAIDPLDQSVLLDSGERIGYDLLSCNLGSHVPEHMVDGPLDDIFPVKPIERLAAARQRIIELGARQPVRIGVVGGGPSALEIAGNVWRIGRQPRMKPLSITVFPGSDLLPRHPTGVRSRARASLQMRGIDVRRGRRITAIRAGRLEDADGEAHLCDVIFVAVGVRPSPLFAEAGLPIGADGGMLVNAFLQSTGYPTIFGGGDCISFADQPLDKVGVYAVRQNLVLADNLLAALRGEPLRPFQPGGGYLLIFNLGDGTGIFYKWSILFGGRLAFFIKDWIDRRFMRSFQRLE</sequence>
<evidence type="ECO:0000256" key="4">
    <source>
        <dbReference type="ARBA" id="ARBA00023002"/>
    </source>
</evidence>
<dbReference type="Proteomes" id="UP000830055">
    <property type="component" value="Chromosome"/>
</dbReference>
<dbReference type="PRINTS" id="PR00368">
    <property type="entry name" value="FADPNR"/>
</dbReference>
<organism evidence="6 7">
    <name type="scientific">Desulfofustis limnaeus</name>
    <dbReference type="NCBI Taxonomy" id="2740163"/>
    <lineage>
        <taxon>Bacteria</taxon>
        <taxon>Pseudomonadati</taxon>
        <taxon>Thermodesulfobacteriota</taxon>
        <taxon>Desulfobulbia</taxon>
        <taxon>Desulfobulbales</taxon>
        <taxon>Desulfocapsaceae</taxon>
        <taxon>Desulfofustis</taxon>
    </lineage>
</organism>
<dbReference type="PANTHER" id="PTHR42913:SF9">
    <property type="entry name" value="SLR1591 PROTEIN"/>
    <property type="match status" value="1"/>
</dbReference>
<dbReference type="InterPro" id="IPR023753">
    <property type="entry name" value="FAD/NAD-binding_dom"/>
</dbReference>